<dbReference type="Gene3D" id="1.10.10.10">
    <property type="entry name" value="Winged helix-like DNA-binding domain superfamily/Winged helix DNA-binding domain"/>
    <property type="match status" value="1"/>
</dbReference>
<evidence type="ECO:0000259" key="5">
    <source>
        <dbReference type="PROSITE" id="PS50931"/>
    </source>
</evidence>
<dbReference type="Pfam" id="PF03466">
    <property type="entry name" value="LysR_substrate"/>
    <property type="match status" value="1"/>
</dbReference>
<evidence type="ECO:0000256" key="4">
    <source>
        <dbReference type="ARBA" id="ARBA00023163"/>
    </source>
</evidence>
<accession>A0ABV5SUW9</accession>
<proteinExistence type="inferred from homology"/>
<dbReference type="SUPFAM" id="SSF53850">
    <property type="entry name" value="Periplasmic binding protein-like II"/>
    <property type="match status" value="1"/>
</dbReference>
<protein>
    <submittedName>
        <fullName evidence="6">LysR family transcriptional regulator</fullName>
    </submittedName>
</protein>
<comment type="caution">
    <text evidence="6">The sequence shown here is derived from an EMBL/GenBank/DDBJ whole genome shotgun (WGS) entry which is preliminary data.</text>
</comment>
<dbReference type="PANTHER" id="PTHR30346:SF29">
    <property type="entry name" value="LYSR SUBSTRATE-BINDING"/>
    <property type="match status" value="1"/>
</dbReference>
<feature type="domain" description="HTH lysR-type" evidence="5">
    <location>
        <begin position="2"/>
        <end position="59"/>
    </location>
</feature>
<dbReference type="RefSeq" id="WP_157425043.1">
    <property type="nucleotide sequence ID" value="NZ_BAAANI010000004.1"/>
</dbReference>
<dbReference type="InterPro" id="IPR036388">
    <property type="entry name" value="WH-like_DNA-bd_sf"/>
</dbReference>
<evidence type="ECO:0000313" key="7">
    <source>
        <dbReference type="Proteomes" id="UP001589667"/>
    </source>
</evidence>
<comment type="similarity">
    <text evidence="1">Belongs to the LysR transcriptional regulatory family.</text>
</comment>
<dbReference type="InterPro" id="IPR036390">
    <property type="entry name" value="WH_DNA-bd_sf"/>
</dbReference>
<keyword evidence="3" id="KW-0238">DNA-binding</keyword>
<keyword evidence="7" id="KW-1185">Reference proteome</keyword>
<sequence length="296" mass="30774">MIDLRQLRALCAIAEHGSVAAAARALDWSQPTVSHHLAGLGRATGAVVVESSAAGTSLTTAGRLWLPHASAIVDRADRALVEVAATLESGRRTVRFGVFPTAAARLLPGLVAALDAAGLVPDITEGELDVLHSALDRLELDAAVVYAAPGSPRHGGRRSGSGVTRTPLFTEHFSLVVPSLHPLAGSAAVRLAELSGERWVVGTLDDDPVDVAFRSAAVQAGFEPLLGPRSDDYRVVVEYVAAGLGLAFVPELAVPVGRDDLVVVEVEGPVLAREVSLATAPTLAPELRELMVRALA</sequence>
<dbReference type="Pfam" id="PF00126">
    <property type="entry name" value="HTH_1"/>
    <property type="match status" value="1"/>
</dbReference>
<dbReference type="InterPro" id="IPR005119">
    <property type="entry name" value="LysR_subst-bd"/>
</dbReference>
<evidence type="ECO:0000256" key="3">
    <source>
        <dbReference type="ARBA" id="ARBA00023125"/>
    </source>
</evidence>
<name>A0ABV5SUW9_9MICO</name>
<dbReference type="PROSITE" id="PS50931">
    <property type="entry name" value="HTH_LYSR"/>
    <property type="match status" value="1"/>
</dbReference>
<dbReference type="PANTHER" id="PTHR30346">
    <property type="entry name" value="TRANSCRIPTIONAL DUAL REGULATOR HCAR-RELATED"/>
    <property type="match status" value="1"/>
</dbReference>
<evidence type="ECO:0000256" key="1">
    <source>
        <dbReference type="ARBA" id="ARBA00009437"/>
    </source>
</evidence>
<dbReference type="InterPro" id="IPR000847">
    <property type="entry name" value="LysR_HTH_N"/>
</dbReference>
<keyword evidence="2" id="KW-0805">Transcription regulation</keyword>
<organism evidence="6 7">
    <name type="scientific">Agromyces lapidis</name>
    <dbReference type="NCBI Taxonomy" id="279574"/>
    <lineage>
        <taxon>Bacteria</taxon>
        <taxon>Bacillati</taxon>
        <taxon>Actinomycetota</taxon>
        <taxon>Actinomycetes</taxon>
        <taxon>Micrococcales</taxon>
        <taxon>Microbacteriaceae</taxon>
        <taxon>Agromyces</taxon>
    </lineage>
</organism>
<gene>
    <name evidence="6" type="ORF">ACFFQV_13265</name>
</gene>
<evidence type="ECO:0000256" key="2">
    <source>
        <dbReference type="ARBA" id="ARBA00023015"/>
    </source>
</evidence>
<reference evidence="6 7" key="1">
    <citation type="submission" date="2024-09" db="EMBL/GenBank/DDBJ databases">
        <authorList>
            <person name="Sun Q."/>
            <person name="Mori K."/>
        </authorList>
    </citation>
    <scope>NUCLEOTIDE SEQUENCE [LARGE SCALE GENOMIC DNA]</scope>
    <source>
        <strain evidence="6 7">JCM 14321</strain>
    </source>
</reference>
<dbReference type="EMBL" id="JBHMBL010000003">
    <property type="protein sequence ID" value="MFB9643261.1"/>
    <property type="molecule type" value="Genomic_DNA"/>
</dbReference>
<dbReference type="Proteomes" id="UP001589667">
    <property type="component" value="Unassembled WGS sequence"/>
</dbReference>
<dbReference type="SUPFAM" id="SSF46785">
    <property type="entry name" value="Winged helix' DNA-binding domain"/>
    <property type="match status" value="1"/>
</dbReference>
<keyword evidence="4" id="KW-0804">Transcription</keyword>
<evidence type="ECO:0000313" key="6">
    <source>
        <dbReference type="EMBL" id="MFB9643261.1"/>
    </source>
</evidence>
<dbReference type="Gene3D" id="3.40.190.10">
    <property type="entry name" value="Periplasmic binding protein-like II"/>
    <property type="match status" value="2"/>
</dbReference>